<accession>A0AA40GAW7</accession>
<name>A0AA40GAW7_9HYME</name>
<proteinExistence type="predicted"/>
<feature type="compositionally biased region" description="Polar residues" evidence="1">
    <location>
        <begin position="65"/>
        <end position="76"/>
    </location>
</feature>
<feature type="region of interest" description="Disordered" evidence="1">
    <location>
        <begin position="1"/>
        <end position="35"/>
    </location>
</feature>
<dbReference type="AlphaFoldDB" id="A0AA40GAW7"/>
<feature type="region of interest" description="Disordered" evidence="1">
    <location>
        <begin position="54"/>
        <end position="86"/>
    </location>
</feature>
<keyword evidence="3" id="KW-1185">Reference proteome</keyword>
<sequence>MTTNRRKPSQKAVPKRMSKVRRKYNSNSTPKNHNDLVETAITSDWTKMIFVRKTERQPNRGDFVSESTSGASQRFQNPEPIHCKGR</sequence>
<feature type="non-terminal residue" evidence="2">
    <location>
        <position position="86"/>
    </location>
</feature>
<comment type="caution">
    <text evidence="2">The sequence shown here is derived from an EMBL/GenBank/DDBJ whole genome shotgun (WGS) entry which is preliminary data.</text>
</comment>
<protein>
    <submittedName>
        <fullName evidence="2">Uncharacterized protein</fullName>
    </submittedName>
</protein>
<evidence type="ECO:0000256" key="1">
    <source>
        <dbReference type="SAM" id="MobiDB-lite"/>
    </source>
</evidence>
<feature type="compositionally biased region" description="Basic residues" evidence="1">
    <location>
        <begin position="1"/>
        <end position="24"/>
    </location>
</feature>
<evidence type="ECO:0000313" key="3">
    <source>
        <dbReference type="Proteomes" id="UP001177670"/>
    </source>
</evidence>
<gene>
    <name evidence="2" type="ORF">K0M31_011501</name>
</gene>
<evidence type="ECO:0000313" key="2">
    <source>
        <dbReference type="EMBL" id="KAK1133707.1"/>
    </source>
</evidence>
<dbReference type="Proteomes" id="UP001177670">
    <property type="component" value="Unassembled WGS sequence"/>
</dbReference>
<reference evidence="2" key="1">
    <citation type="submission" date="2021-10" db="EMBL/GenBank/DDBJ databases">
        <title>Melipona bicolor Genome sequencing and assembly.</title>
        <authorList>
            <person name="Araujo N.S."/>
            <person name="Arias M.C."/>
        </authorList>
    </citation>
    <scope>NUCLEOTIDE SEQUENCE</scope>
    <source>
        <strain evidence="2">USP_2M_L1-L4_2017</strain>
        <tissue evidence="2">Whole body</tissue>
    </source>
</reference>
<dbReference type="EMBL" id="JAHYIQ010000003">
    <property type="protein sequence ID" value="KAK1133707.1"/>
    <property type="molecule type" value="Genomic_DNA"/>
</dbReference>
<organism evidence="2 3">
    <name type="scientific">Melipona bicolor</name>
    <dbReference type="NCBI Taxonomy" id="60889"/>
    <lineage>
        <taxon>Eukaryota</taxon>
        <taxon>Metazoa</taxon>
        <taxon>Ecdysozoa</taxon>
        <taxon>Arthropoda</taxon>
        <taxon>Hexapoda</taxon>
        <taxon>Insecta</taxon>
        <taxon>Pterygota</taxon>
        <taxon>Neoptera</taxon>
        <taxon>Endopterygota</taxon>
        <taxon>Hymenoptera</taxon>
        <taxon>Apocrita</taxon>
        <taxon>Aculeata</taxon>
        <taxon>Apoidea</taxon>
        <taxon>Anthophila</taxon>
        <taxon>Apidae</taxon>
        <taxon>Melipona</taxon>
    </lineage>
</organism>